<keyword evidence="2" id="KW-1185">Reference proteome</keyword>
<accession>A0A134B9K2</accession>
<sequence>MFFAFIGWWYPWLRLAFIPHRVKLSSPRSSAACPKRSTDTYPIRDGAKNMGRIPLESRIFAREAQYIRRNWAVMRYYI</sequence>
<protein>
    <submittedName>
        <fullName evidence="1">Uncharacterized protein</fullName>
    </submittedName>
</protein>
<dbReference type="EMBL" id="LSDK01000059">
    <property type="protein sequence ID" value="KXB76605.1"/>
    <property type="molecule type" value="Genomic_DNA"/>
</dbReference>
<evidence type="ECO:0000313" key="1">
    <source>
        <dbReference type="EMBL" id="KXB76605.1"/>
    </source>
</evidence>
<gene>
    <name evidence="1" type="ORF">HMPREF3185_00897</name>
</gene>
<dbReference type="STRING" id="322095.HMPREF3185_00897"/>
<dbReference type="PATRIC" id="fig|322095.3.peg.885"/>
<dbReference type="Proteomes" id="UP000070224">
    <property type="component" value="Unassembled WGS sequence"/>
</dbReference>
<evidence type="ECO:0000313" key="2">
    <source>
        <dbReference type="Proteomes" id="UP000070224"/>
    </source>
</evidence>
<proteinExistence type="predicted"/>
<comment type="caution">
    <text evidence="1">The sequence shown here is derived from an EMBL/GenBank/DDBJ whole genome shotgun (WGS) entry which is preliminary data.</text>
</comment>
<dbReference type="AlphaFoldDB" id="A0A134B9K2"/>
<name>A0A134B9K2_9PORP</name>
<reference evidence="2" key="1">
    <citation type="submission" date="2016-01" db="EMBL/GenBank/DDBJ databases">
        <authorList>
            <person name="Mitreva M."/>
            <person name="Pepin K.H."/>
            <person name="Mihindukulasuriya K.A."/>
            <person name="Fulton R."/>
            <person name="Fronick C."/>
            <person name="O'Laughlin M."/>
            <person name="Miner T."/>
            <person name="Herter B."/>
            <person name="Rosa B.A."/>
            <person name="Cordes M."/>
            <person name="Tomlinson C."/>
            <person name="Wollam A."/>
            <person name="Palsikar V.B."/>
            <person name="Mardis E.R."/>
            <person name="Wilson R.K."/>
        </authorList>
    </citation>
    <scope>NUCLEOTIDE SEQUENCE [LARGE SCALE GENOMIC DNA]</scope>
    <source>
        <strain evidence="2">KA00683</strain>
    </source>
</reference>
<organism evidence="1 2">
    <name type="scientific">Porphyromonas somerae</name>
    <dbReference type="NCBI Taxonomy" id="322095"/>
    <lineage>
        <taxon>Bacteria</taxon>
        <taxon>Pseudomonadati</taxon>
        <taxon>Bacteroidota</taxon>
        <taxon>Bacteroidia</taxon>
        <taxon>Bacteroidales</taxon>
        <taxon>Porphyromonadaceae</taxon>
        <taxon>Porphyromonas</taxon>
    </lineage>
</organism>